<dbReference type="InterPro" id="IPR050979">
    <property type="entry name" value="LD-transpeptidase"/>
</dbReference>
<dbReference type="GO" id="GO:0018104">
    <property type="term" value="P:peptidoglycan-protein cross-linking"/>
    <property type="evidence" value="ECO:0007669"/>
    <property type="project" value="TreeGrafter"/>
</dbReference>
<feature type="domain" description="L,D-TPase catalytic" evidence="9">
    <location>
        <begin position="388"/>
        <end position="500"/>
    </location>
</feature>
<dbReference type="EMBL" id="AGBA01000007">
    <property type="protein sequence ID" value="EGY78455.1"/>
    <property type="molecule type" value="Genomic_DNA"/>
</dbReference>
<evidence type="ECO:0000256" key="1">
    <source>
        <dbReference type="ARBA" id="ARBA00004752"/>
    </source>
</evidence>
<proteinExistence type="predicted"/>
<organism evidence="10 11">
    <name type="scientific">Cutibacterium avidum ATCC 25577</name>
    <dbReference type="NCBI Taxonomy" id="997355"/>
    <lineage>
        <taxon>Bacteria</taxon>
        <taxon>Bacillati</taxon>
        <taxon>Actinomycetota</taxon>
        <taxon>Actinomycetes</taxon>
        <taxon>Propionibacteriales</taxon>
        <taxon>Propionibacteriaceae</taxon>
        <taxon>Cutibacterium</taxon>
    </lineage>
</organism>
<dbReference type="GO" id="GO:0016740">
    <property type="term" value="F:transferase activity"/>
    <property type="evidence" value="ECO:0007669"/>
    <property type="project" value="UniProtKB-KW"/>
</dbReference>
<gene>
    <name evidence="10" type="ORF">HMPREF9153_0624</name>
</gene>
<dbReference type="GO" id="GO:0071555">
    <property type="term" value="P:cell wall organization"/>
    <property type="evidence" value="ECO:0007669"/>
    <property type="project" value="UniProtKB-UniRule"/>
</dbReference>
<dbReference type="CDD" id="cd16913">
    <property type="entry name" value="YkuD_like"/>
    <property type="match status" value="1"/>
</dbReference>
<feature type="signal peptide" evidence="8">
    <location>
        <begin position="1"/>
        <end position="27"/>
    </location>
</feature>
<feature type="chain" id="PRO_5003462777" evidence="8">
    <location>
        <begin position="28"/>
        <end position="501"/>
    </location>
</feature>
<name>G4CVR7_9ACTN</name>
<dbReference type="PANTHER" id="PTHR30582">
    <property type="entry name" value="L,D-TRANSPEPTIDASE"/>
    <property type="match status" value="1"/>
</dbReference>
<reference evidence="10 11" key="1">
    <citation type="submission" date="2011-06" db="EMBL/GenBank/DDBJ databases">
        <authorList>
            <person name="Muzny D."/>
            <person name="Qin X."/>
            <person name="Deng J."/>
            <person name="Jiang H."/>
            <person name="Liu Y."/>
            <person name="Qu J."/>
            <person name="Song X.-Z."/>
            <person name="Zhang L."/>
            <person name="Thornton R."/>
            <person name="Coyle M."/>
            <person name="Francisco L."/>
            <person name="Jackson L."/>
            <person name="Javaid M."/>
            <person name="Korchina V."/>
            <person name="Kovar C."/>
            <person name="Mata R."/>
            <person name="Mathew T."/>
            <person name="Ngo R."/>
            <person name="Nguyen L."/>
            <person name="Nguyen N."/>
            <person name="Okwuonu G."/>
            <person name="Ongeri F."/>
            <person name="Pham C."/>
            <person name="Simmons D."/>
            <person name="Wilczek-Boney K."/>
            <person name="Hale W."/>
            <person name="Jakkamsetti A."/>
            <person name="Pham P."/>
            <person name="Ruth R."/>
            <person name="San Lucas F."/>
            <person name="Warren J."/>
            <person name="Zhang J."/>
            <person name="Zhao Z."/>
            <person name="Zhou C."/>
            <person name="Zhu D."/>
            <person name="Lee S."/>
            <person name="Bess C."/>
            <person name="Blankenburg K."/>
            <person name="Forbes L."/>
            <person name="Fu Q."/>
            <person name="Gubbala S."/>
            <person name="Hirani K."/>
            <person name="Jayaseelan J.C."/>
            <person name="Lara F."/>
            <person name="Munidasa M."/>
            <person name="Palculict T."/>
            <person name="Patil S."/>
            <person name="Pu L.-L."/>
            <person name="Saada N."/>
            <person name="Tang L."/>
            <person name="Weissenberger G."/>
            <person name="Zhu Y."/>
            <person name="Hemphill L."/>
            <person name="Shang Y."/>
            <person name="Youmans B."/>
            <person name="Ayvaz T."/>
            <person name="Ross M."/>
            <person name="Santibanez J."/>
            <person name="Aqrawi P."/>
            <person name="Gross S."/>
            <person name="Joshi V."/>
            <person name="Fowler G."/>
            <person name="Nazareth L."/>
            <person name="Reid J."/>
            <person name="Worley K."/>
            <person name="Petrosino J."/>
            <person name="Highlander S."/>
            <person name="Gibbs R."/>
        </authorList>
    </citation>
    <scope>NUCLEOTIDE SEQUENCE [LARGE SCALE GENOMIC DNA]</scope>
    <source>
        <strain evidence="10 11">ATCC 25577</strain>
    </source>
</reference>
<dbReference type="InterPro" id="IPR005490">
    <property type="entry name" value="LD_TPept_cat_dom"/>
</dbReference>
<comment type="caution">
    <text evidence="10">The sequence shown here is derived from an EMBL/GenBank/DDBJ whole genome shotgun (WGS) entry which is preliminary data.</text>
</comment>
<evidence type="ECO:0000259" key="9">
    <source>
        <dbReference type="PROSITE" id="PS52029"/>
    </source>
</evidence>
<dbReference type="Pfam" id="PF03734">
    <property type="entry name" value="YkuD"/>
    <property type="match status" value="1"/>
</dbReference>
<evidence type="ECO:0000256" key="5">
    <source>
        <dbReference type="ARBA" id="ARBA00023316"/>
    </source>
</evidence>
<keyword evidence="8" id="KW-0732">Signal</keyword>
<sequence>MQSSRAAGLAAALALSLSAGIVGTAHAEPTAPPTATDSSPQSASSTNASETPITPATTSAPEETSSTEATPSSDATPSAAVSETPSSPATPESSIESTPYAAVSTAVRAVQIEKTAWIYIATDLRTGASSKFRSMGKIRATTQVVIHGEERNGWTPIRHGSTNAWVPTNTLTTNKPQTLWTYISADLRTGASSSFRSMGRTAPTHALIRRGPNYNGWAPVLYKNTQGWVPANTVTTWHPQTQWIYVETELRTGASNSFRSMGRTHATTVMVRRGPNHHGWAPVFYKGKQGWLPGNTVTSTRPQTFWMKKDQTMRAGASTSFRSMGTAHQGTRVVRRGPNRNGWMPVVFNNMQSWIPATAVSSRPVAAPVSVPINNSGAHLDRRCMTGTVICASKKQRKLWMVQNGRILITLDARFGRSSEPTAEGVNTVYWKDKNHVSGVYGTPMPYSMFFHGGQAIHYSSDFSRRGWNGASHGCINIRNMSGLKWLWNHTPTGRKMIVFK</sequence>
<evidence type="ECO:0000256" key="4">
    <source>
        <dbReference type="ARBA" id="ARBA00022984"/>
    </source>
</evidence>
<protein>
    <submittedName>
        <fullName evidence="10">ErfK/YbiS/YcfS/YnhG superfamily protein</fullName>
    </submittedName>
</protein>
<dbReference type="InterPro" id="IPR038063">
    <property type="entry name" value="Transpep_catalytic_dom"/>
</dbReference>
<keyword evidence="2" id="KW-0808">Transferase</keyword>
<keyword evidence="3 6" id="KW-0133">Cell shape</keyword>
<dbReference type="GO" id="GO:0071972">
    <property type="term" value="F:peptidoglycan L,D-transpeptidase activity"/>
    <property type="evidence" value="ECO:0007669"/>
    <property type="project" value="TreeGrafter"/>
</dbReference>
<evidence type="ECO:0000256" key="6">
    <source>
        <dbReference type="PROSITE-ProRule" id="PRU01373"/>
    </source>
</evidence>
<accession>G4CVR7</accession>
<dbReference type="SUPFAM" id="SSF141523">
    <property type="entry name" value="L,D-transpeptidase catalytic domain-like"/>
    <property type="match status" value="1"/>
</dbReference>
<dbReference type="GO" id="GO:0008360">
    <property type="term" value="P:regulation of cell shape"/>
    <property type="evidence" value="ECO:0007669"/>
    <property type="project" value="UniProtKB-UniRule"/>
</dbReference>
<dbReference type="PANTHER" id="PTHR30582:SF33">
    <property type="entry name" value="EXPORTED PROTEIN"/>
    <property type="match status" value="1"/>
</dbReference>
<evidence type="ECO:0000256" key="8">
    <source>
        <dbReference type="SAM" id="SignalP"/>
    </source>
</evidence>
<dbReference type="AlphaFoldDB" id="G4CVR7"/>
<dbReference type="Proteomes" id="UP000005332">
    <property type="component" value="Unassembled WGS sequence"/>
</dbReference>
<evidence type="ECO:0000313" key="10">
    <source>
        <dbReference type="EMBL" id="EGY78455.1"/>
    </source>
</evidence>
<evidence type="ECO:0000313" key="11">
    <source>
        <dbReference type="Proteomes" id="UP000005332"/>
    </source>
</evidence>
<feature type="active site" description="Nucleophile" evidence="6">
    <location>
        <position position="475"/>
    </location>
</feature>
<comment type="pathway">
    <text evidence="1 6">Cell wall biogenesis; peptidoglycan biosynthesis.</text>
</comment>
<keyword evidence="11" id="KW-1185">Reference proteome</keyword>
<dbReference type="PATRIC" id="fig|997355.3.peg.610"/>
<feature type="active site" description="Proton donor/acceptor" evidence="6">
    <location>
        <position position="458"/>
    </location>
</feature>
<dbReference type="PROSITE" id="PS52029">
    <property type="entry name" value="LD_TPASE"/>
    <property type="match status" value="1"/>
</dbReference>
<keyword evidence="5 6" id="KW-0961">Cell wall biogenesis/degradation</keyword>
<dbReference type="GO" id="GO:0005576">
    <property type="term" value="C:extracellular region"/>
    <property type="evidence" value="ECO:0007669"/>
    <property type="project" value="TreeGrafter"/>
</dbReference>
<dbReference type="Gene3D" id="2.40.440.10">
    <property type="entry name" value="L,D-transpeptidase catalytic domain-like"/>
    <property type="match status" value="1"/>
</dbReference>
<feature type="region of interest" description="Disordered" evidence="7">
    <location>
        <begin position="25"/>
        <end position="99"/>
    </location>
</feature>
<evidence type="ECO:0000256" key="3">
    <source>
        <dbReference type="ARBA" id="ARBA00022960"/>
    </source>
</evidence>
<keyword evidence="4 6" id="KW-0573">Peptidoglycan synthesis</keyword>
<dbReference type="UniPathway" id="UPA00219"/>
<dbReference type="HOGENOM" id="CLU_543870_0_0_11"/>
<evidence type="ECO:0000256" key="7">
    <source>
        <dbReference type="SAM" id="MobiDB-lite"/>
    </source>
</evidence>
<evidence type="ECO:0000256" key="2">
    <source>
        <dbReference type="ARBA" id="ARBA00022679"/>
    </source>
</evidence>